<evidence type="ECO:0000313" key="1">
    <source>
        <dbReference type="EMBL" id="CAG5071853.1"/>
    </source>
</evidence>
<gene>
    <name evidence="1" type="ORF">DYBT9623_03835</name>
</gene>
<organism evidence="1 2">
    <name type="scientific">Dyadobacter linearis</name>
    <dbReference type="NCBI Taxonomy" id="2823330"/>
    <lineage>
        <taxon>Bacteria</taxon>
        <taxon>Pseudomonadati</taxon>
        <taxon>Bacteroidota</taxon>
        <taxon>Cytophagia</taxon>
        <taxon>Cytophagales</taxon>
        <taxon>Spirosomataceae</taxon>
        <taxon>Dyadobacter</taxon>
    </lineage>
</organism>
<dbReference type="EMBL" id="CAJRAU010000005">
    <property type="protein sequence ID" value="CAG5071853.1"/>
    <property type="molecule type" value="Genomic_DNA"/>
</dbReference>
<sequence length="50" mass="5986">MIRGETQTFYNLSKQLPFLRYVGLWRNFGSLNKLELPYAYPPSEKAPRFF</sequence>
<evidence type="ECO:0000313" key="2">
    <source>
        <dbReference type="Proteomes" id="UP000679725"/>
    </source>
</evidence>
<protein>
    <submittedName>
        <fullName evidence="1">Uncharacterized protein</fullName>
    </submittedName>
</protein>
<name>A0ABN7RF84_9BACT</name>
<accession>A0ABN7RF84</accession>
<keyword evidence="2" id="KW-1185">Reference proteome</keyword>
<dbReference type="Proteomes" id="UP000679725">
    <property type="component" value="Unassembled WGS sequence"/>
</dbReference>
<comment type="caution">
    <text evidence="1">The sequence shown here is derived from an EMBL/GenBank/DDBJ whole genome shotgun (WGS) entry which is preliminary data.</text>
</comment>
<proteinExistence type="predicted"/>
<reference evidence="1 2" key="1">
    <citation type="submission" date="2021-04" db="EMBL/GenBank/DDBJ databases">
        <authorList>
            <person name="Rodrigo-Torres L."/>
            <person name="Arahal R. D."/>
            <person name="Lucena T."/>
        </authorList>
    </citation>
    <scope>NUCLEOTIDE SEQUENCE [LARGE SCALE GENOMIC DNA]</scope>
    <source>
        <strain evidence="1 2">CECT 9623</strain>
    </source>
</reference>